<keyword evidence="2" id="KW-1185">Reference proteome</keyword>
<dbReference type="GO" id="GO:0005829">
    <property type="term" value="C:cytosol"/>
    <property type="evidence" value="ECO:0007669"/>
    <property type="project" value="TreeGrafter"/>
</dbReference>
<gene>
    <name evidence="1" type="ORF">HMPREF9442_02134</name>
</gene>
<dbReference type="OrthoDB" id="664222at2"/>
<dbReference type="PANTHER" id="PTHR46124:SF2">
    <property type="entry name" value="D-AMINOACYL-TRNA DEACYLASE"/>
    <property type="match status" value="1"/>
</dbReference>
<keyword evidence="1" id="KW-0378">Hydrolase</keyword>
<dbReference type="InterPro" id="IPR032466">
    <property type="entry name" value="Metal_Hydrolase"/>
</dbReference>
<dbReference type="AlphaFoldDB" id="F3QVA9"/>
<dbReference type="EMBL" id="AFBR01000065">
    <property type="protein sequence ID" value="EGG52690.1"/>
    <property type="molecule type" value="Genomic_DNA"/>
</dbReference>
<protein>
    <submittedName>
        <fullName evidence="1">Hydrolase, TatD family</fullName>
    </submittedName>
</protein>
<dbReference type="InterPro" id="IPR001130">
    <property type="entry name" value="TatD-like"/>
</dbReference>
<sequence length="250" mass="27878">MAPSKACTWPCAESCAAIPGEEAVMTPSRKPMETYLNLHAHRPAASPSESVVRNYILPLPPSGHEEPEYGQTFSAGIHPWYIPAHPEETLKELERLAASPSCKSIGEAGLDKYASTPLPLQRELFIRQAELAVSRQLPVIIHCVKAWDELLAIKKDFPETLPCIIHGFRGKPQLAESLLSKGFYLSFGFRFHPQSLTLCPSDRLFFESDEDLRPIDTLYHIAAELRSCTPEGLRAQCWENLVRTGPSSKK</sequence>
<dbReference type="SUPFAM" id="SSF51556">
    <property type="entry name" value="Metallo-dependent hydrolases"/>
    <property type="match status" value="1"/>
</dbReference>
<name>F3QVA9_9BACT</name>
<evidence type="ECO:0000313" key="2">
    <source>
        <dbReference type="Proteomes" id="UP000005546"/>
    </source>
</evidence>
<dbReference type="Gene3D" id="3.20.20.140">
    <property type="entry name" value="Metal-dependent hydrolases"/>
    <property type="match status" value="1"/>
</dbReference>
<dbReference type="HOGENOM" id="CLU_031506_6_0_10"/>
<dbReference type="Pfam" id="PF01026">
    <property type="entry name" value="TatD_DNase"/>
    <property type="match status" value="1"/>
</dbReference>
<dbReference type="eggNOG" id="COG0084">
    <property type="taxonomic scope" value="Bacteria"/>
</dbReference>
<dbReference type="PANTHER" id="PTHR46124">
    <property type="entry name" value="D-AMINOACYL-TRNA DEACYLASE"/>
    <property type="match status" value="1"/>
</dbReference>
<comment type="caution">
    <text evidence="1">The sequence shown here is derived from an EMBL/GenBank/DDBJ whole genome shotgun (WGS) entry which is preliminary data.</text>
</comment>
<accession>F3QVA9</accession>
<evidence type="ECO:0000313" key="1">
    <source>
        <dbReference type="EMBL" id="EGG52690.1"/>
    </source>
</evidence>
<reference evidence="1 2" key="1">
    <citation type="submission" date="2011-02" db="EMBL/GenBank/DDBJ databases">
        <authorList>
            <person name="Weinstock G."/>
            <person name="Sodergren E."/>
            <person name="Clifton S."/>
            <person name="Fulton L."/>
            <person name="Fulton B."/>
            <person name="Courtney L."/>
            <person name="Fronick C."/>
            <person name="Harrison M."/>
            <person name="Strong C."/>
            <person name="Farmer C."/>
            <person name="Delahaunty K."/>
            <person name="Markovic C."/>
            <person name="Hall O."/>
            <person name="Minx P."/>
            <person name="Tomlinson C."/>
            <person name="Mitreva M."/>
            <person name="Hou S."/>
            <person name="Chen J."/>
            <person name="Wollam A."/>
            <person name="Pepin K.H."/>
            <person name="Johnson M."/>
            <person name="Bhonagiri V."/>
            <person name="Zhang X."/>
            <person name="Suruliraj S."/>
            <person name="Warren W."/>
            <person name="Chinwalla A."/>
            <person name="Mardis E.R."/>
            <person name="Wilson R.K."/>
        </authorList>
    </citation>
    <scope>NUCLEOTIDE SEQUENCE [LARGE SCALE GENOMIC DNA]</scope>
    <source>
        <strain evidence="1 2">YIT 11841</strain>
    </source>
</reference>
<dbReference type="Proteomes" id="UP000005546">
    <property type="component" value="Unassembled WGS sequence"/>
</dbReference>
<organism evidence="1 2">
    <name type="scientific">Paraprevotella xylaniphila YIT 11841</name>
    <dbReference type="NCBI Taxonomy" id="762982"/>
    <lineage>
        <taxon>Bacteria</taxon>
        <taxon>Pseudomonadati</taxon>
        <taxon>Bacteroidota</taxon>
        <taxon>Bacteroidia</taxon>
        <taxon>Bacteroidales</taxon>
        <taxon>Prevotellaceae</taxon>
        <taxon>Paraprevotella</taxon>
    </lineage>
</organism>
<dbReference type="GO" id="GO:0016788">
    <property type="term" value="F:hydrolase activity, acting on ester bonds"/>
    <property type="evidence" value="ECO:0007669"/>
    <property type="project" value="InterPro"/>
</dbReference>
<proteinExistence type="predicted"/>
<dbReference type="STRING" id="762982.HMPREF9442_02134"/>